<dbReference type="SUPFAM" id="SSF52317">
    <property type="entry name" value="Class I glutamine amidotransferase-like"/>
    <property type="match status" value="1"/>
</dbReference>
<evidence type="ECO:0000259" key="11">
    <source>
        <dbReference type="Pfam" id="PF07685"/>
    </source>
</evidence>
<dbReference type="UniPathway" id="UPA00148">
    <property type="reaction ID" value="UER00231"/>
</dbReference>
<dbReference type="PANTHER" id="PTHR43873">
    <property type="entry name" value="COBYRINATE A,C-DIAMIDE SYNTHASE"/>
    <property type="match status" value="1"/>
</dbReference>
<dbReference type="Pfam" id="PF01656">
    <property type="entry name" value="CbiA"/>
    <property type="match status" value="1"/>
</dbReference>
<feature type="domain" description="CobQ/CobB/MinD/ParA nucleotide binding" evidence="10">
    <location>
        <begin position="30"/>
        <end position="204"/>
    </location>
</feature>
<keyword evidence="7 8" id="KW-0315">Glutamine amidotransferase</keyword>
<dbReference type="GO" id="GO:0005524">
    <property type="term" value="F:ATP binding"/>
    <property type="evidence" value="ECO:0007669"/>
    <property type="project" value="UniProtKB-UniRule"/>
</dbReference>
<accession>G7Q9G0</accession>
<evidence type="ECO:0000256" key="3">
    <source>
        <dbReference type="ARBA" id="ARBA00022598"/>
    </source>
</evidence>
<dbReference type="Gene3D" id="3.40.50.300">
    <property type="entry name" value="P-loop containing nucleotide triphosphate hydrolases"/>
    <property type="match status" value="1"/>
</dbReference>
<keyword evidence="3 8" id="KW-0436">Ligase</keyword>
<evidence type="ECO:0000256" key="1">
    <source>
        <dbReference type="ARBA" id="ARBA00001946"/>
    </source>
</evidence>
<comment type="miscellaneous">
    <text evidence="8">The a and c carboxylates of cobyrinate are activated for nucleophilic attack via formation of a phosphorylated intermediate by ATP. CbiA catalyzes first the amidation of the c-carboxylate, and then that of the a-carboxylate.</text>
</comment>
<dbReference type="InterPro" id="IPR004484">
    <property type="entry name" value="CbiA/CobB_synth"/>
</dbReference>
<evidence type="ECO:0000259" key="10">
    <source>
        <dbReference type="Pfam" id="PF01656"/>
    </source>
</evidence>
<keyword evidence="6 8" id="KW-0460">Magnesium</keyword>
<dbReference type="NCBIfam" id="TIGR00379">
    <property type="entry name" value="cobB"/>
    <property type="match status" value="1"/>
</dbReference>
<gene>
    <name evidence="8" type="primary">cbiA</name>
    <name evidence="12" type="ORF">DFW101_2197</name>
</gene>
<dbReference type="GO" id="GO:0009236">
    <property type="term" value="P:cobalamin biosynthetic process"/>
    <property type="evidence" value="ECO:0007669"/>
    <property type="project" value="UniProtKB-UniRule"/>
</dbReference>
<dbReference type="InterPro" id="IPR029062">
    <property type="entry name" value="Class_I_gatase-like"/>
</dbReference>
<comment type="cofactor">
    <cofactor evidence="1 8">
        <name>Mg(2+)</name>
        <dbReference type="ChEBI" id="CHEBI:18420"/>
    </cofactor>
</comment>
<protein>
    <recommendedName>
        <fullName evidence="8">Cobyrinate a,c-diamide synthase</fullName>
        <ecNumber evidence="8">6.3.5.11</ecNumber>
    </recommendedName>
    <alternativeName>
        <fullName evidence="8">Cobyrinic acid a,c-diamide synthetase</fullName>
    </alternativeName>
</protein>
<dbReference type="EMBL" id="CM001368">
    <property type="protein sequence ID" value="EHJ48203.1"/>
    <property type="molecule type" value="Genomic_DNA"/>
</dbReference>
<dbReference type="PROSITE" id="PS51274">
    <property type="entry name" value="GATASE_COBBQ"/>
    <property type="match status" value="1"/>
</dbReference>
<feature type="active site" description="Nucleophile" evidence="8">
    <location>
        <position position="359"/>
    </location>
</feature>
<comment type="catalytic activity">
    <reaction evidence="8">
        <text>cob(II)yrinate + 2 L-glutamine + 2 ATP + 2 H2O = cob(II)yrinate a,c diamide + 2 L-glutamate + 2 ADP + 2 phosphate + 2 H(+)</text>
        <dbReference type="Rhea" id="RHEA:26289"/>
        <dbReference type="ChEBI" id="CHEBI:15377"/>
        <dbReference type="ChEBI" id="CHEBI:15378"/>
        <dbReference type="ChEBI" id="CHEBI:29985"/>
        <dbReference type="ChEBI" id="CHEBI:30616"/>
        <dbReference type="ChEBI" id="CHEBI:43474"/>
        <dbReference type="ChEBI" id="CHEBI:58359"/>
        <dbReference type="ChEBI" id="CHEBI:58537"/>
        <dbReference type="ChEBI" id="CHEBI:58894"/>
        <dbReference type="ChEBI" id="CHEBI:456216"/>
        <dbReference type="EC" id="6.3.5.11"/>
    </reaction>
</comment>
<dbReference type="InterPro" id="IPR002586">
    <property type="entry name" value="CobQ/CobB/MinD/ParA_Nub-bd_dom"/>
</dbReference>
<feature type="domain" description="CobB/CobQ-like glutamine amidotransferase" evidence="11">
    <location>
        <begin position="278"/>
        <end position="478"/>
    </location>
</feature>
<keyword evidence="4 8" id="KW-0547">Nucleotide-binding</keyword>
<dbReference type="STRING" id="694327.DFW101_2197"/>
<dbReference type="eggNOG" id="COG1797">
    <property type="taxonomic scope" value="Bacteria"/>
</dbReference>
<evidence type="ECO:0000256" key="4">
    <source>
        <dbReference type="ARBA" id="ARBA00022741"/>
    </source>
</evidence>
<reference evidence="13" key="1">
    <citation type="journal article" date="2015" name="Genome Announc.">
        <title>High-Quality Draft Genome Sequence of Desulfovibrio carbinoliphilus FW-101-2B, an Organic Acid-Oxidizing Sulfate-Reducing Bacterium Isolated from Uranium(VI)-Contaminated Groundwater.</title>
        <authorList>
            <person name="Ramsay B.D."/>
            <person name="Hwang C."/>
            <person name="Woo H.L."/>
            <person name="Carroll S.L."/>
            <person name="Lucas S."/>
            <person name="Han J."/>
            <person name="Lapidus A.L."/>
            <person name="Cheng J.F."/>
            <person name="Goodwin L.A."/>
            <person name="Pitluck S."/>
            <person name="Peters L."/>
            <person name="Chertkov O."/>
            <person name="Held B."/>
            <person name="Detter J.C."/>
            <person name="Han C.S."/>
            <person name="Tapia R."/>
            <person name="Land M.L."/>
            <person name="Hauser L.J."/>
            <person name="Kyrpides N.C."/>
            <person name="Ivanova N.N."/>
            <person name="Mikhailova N."/>
            <person name="Pagani I."/>
            <person name="Woyke T."/>
            <person name="Arkin A.P."/>
            <person name="Dehal P."/>
            <person name="Chivian D."/>
            <person name="Criddle C.S."/>
            <person name="Wu W."/>
            <person name="Chakraborty R."/>
            <person name="Hazen T.C."/>
            <person name="Fields M.W."/>
        </authorList>
    </citation>
    <scope>NUCLEOTIDE SEQUENCE [LARGE SCALE GENOMIC DNA]</scope>
    <source>
        <strain evidence="13">FW-101-2B</strain>
    </source>
</reference>
<feature type="site" description="Increases nucleophilicity of active site Cys" evidence="8">
    <location>
        <position position="473"/>
    </location>
</feature>
<name>G7Q9G0_9BACT</name>
<comment type="domain">
    <text evidence="8">Comprises of two domains. The C-terminal domain contains the binding site for glutamine and catalyzes the hydrolysis of this substrate to glutamate and ammonia. The N-terminal domain is anticipated to bind ATP and cobyrinate and catalyzes the ultimate synthesis of the diamide product. The ammonia produced via the glutaminase domain is probably translocated to the adjacent domain via a molecular tunnel, where it reacts with an activated intermediate.</text>
</comment>
<evidence type="ECO:0000256" key="6">
    <source>
        <dbReference type="ARBA" id="ARBA00022842"/>
    </source>
</evidence>
<proteinExistence type="inferred from homology"/>
<evidence type="ECO:0000256" key="9">
    <source>
        <dbReference type="SAM" id="MobiDB-lite"/>
    </source>
</evidence>
<dbReference type="Gene3D" id="3.40.50.880">
    <property type="match status" value="1"/>
</dbReference>
<dbReference type="AlphaFoldDB" id="G7Q9G0"/>
<dbReference type="GO" id="GO:0042242">
    <property type="term" value="F:cobyrinic acid a,c-diamide synthase activity"/>
    <property type="evidence" value="ECO:0007669"/>
    <property type="project" value="UniProtKB-UniRule"/>
</dbReference>
<feature type="region of interest" description="Disordered" evidence="9">
    <location>
        <begin position="1"/>
        <end position="21"/>
    </location>
</feature>
<dbReference type="NCBIfam" id="NF002204">
    <property type="entry name" value="PRK01077.1"/>
    <property type="match status" value="1"/>
</dbReference>
<dbReference type="HOGENOM" id="CLU_022752_2_1_7"/>
<evidence type="ECO:0000256" key="7">
    <source>
        <dbReference type="ARBA" id="ARBA00022962"/>
    </source>
</evidence>
<evidence type="ECO:0000256" key="8">
    <source>
        <dbReference type="HAMAP-Rule" id="MF_00027"/>
    </source>
</evidence>
<dbReference type="InterPro" id="IPR027417">
    <property type="entry name" value="P-loop_NTPase"/>
</dbReference>
<dbReference type="InterPro" id="IPR011698">
    <property type="entry name" value="GATase_3"/>
</dbReference>
<dbReference type="SUPFAM" id="SSF52540">
    <property type="entry name" value="P-loop containing nucleoside triphosphate hydrolases"/>
    <property type="match status" value="1"/>
</dbReference>
<evidence type="ECO:0000313" key="12">
    <source>
        <dbReference type="EMBL" id="EHJ48203.1"/>
    </source>
</evidence>
<evidence type="ECO:0000256" key="2">
    <source>
        <dbReference type="ARBA" id="ARBA00022573"/>
    </source>
</evidence>
<evidence type="ECO:0000256" key="5">
    <source>
        <dbReference type="ARBA" id="ARBA00022840"/>
    </source>
</evidence>
<keyword evidence="5 8" id="KW-0067">ATP-binding</keyword>
<comment type="pathway">
    <text evidence="8">Cofactor biosynthesis; adenosylcobalamin biosynthesis; cob(II)yrinate a,c-diamide from sirohydrochlorin (anaerobic route): step 10/10.</text>
</comment>
<comment type="function">
    <text evidence="8">Catalyzes the ATP-dependent amidation of the two carboxylate groups at positions a and c of cobyrinate, using either L-glutamine or ammonia as the nitrogen source.</text>
</comment>
<sequence length="505" mass="52926">MTDRLAKHQPHAAPQGASSARAVNHRPRLVLAGLSGGAGKTILTLGICRALAVAGLRVRPFKKGPDYIDAAWLGLAAGRDATNLDPFLLPEARLPSLFLEKSRDVDISVIEGNRGLFDGMDLAGSCSTAALARTLLAPVVLILDATKMTRTAAAIVAGVAGFEPGLHLAGVVVNRTAGPRHRDIVSGAIEQLAGVPVLGLLPKIFENPIPERHMGLVSNREHGAVDAILDNLAAVIRQHVDLDRLLAIARSAPPLPDSTAPVAAISGPVPAAGPAPVIGVVRDAALWFYYPENLEALERAGARLAFVSLLDDAPWPDLDGLYLGGGFPETQVEGLAANTATRCRVKTLAAAGLPIYAECGGFMYLCQGLDMDGRTHAMAGVFPVTTTLCARPQGLGYSLARVVRANPYHPVGTVLRGHEFHYSRCQAALGACSGEAPGLPGPEAFALTMERGVGMLDGRDGLLFKNTFAAYTHIHAEGAPHWAMNFVNTARGYAKAKMPPAAGRG</sequence>
<keyword evidence="2 8" id="KW-0169">Cobalamin biosynthesis</keyword>
<keyword evidence="13" id="KW-1185">Reference proteome</keyword>
<organism evidence="12 13">
    <name type="scientific">Solidesulfovibrio carbinoliphilus subsp. oakridgensis</name>
    <dbReference type="NCBI Taxonomy" id="694327"/>
    <lineage>
        <taxon>Bacteria</taxon>
        <taxon>Pseudomonadati</taxon>
        <taxon>Thermodesulfobacteriota</taxon>
        <taxon>Desulfovibrionia</taxon>
        <taxon>Desulfovibrionales</taxon>
        <taxon>Desulfovibrionaceae</taxon>
        <taxon>Solidesulfovibrio</taxon>
    </lineage>
</organism>
<dbReference type="EC" id="6.3.5.11" evidence="8"/>
<dbReference type="HAMAP" id="MF_00027">
    <property type="entry name" value="CobB_CbiA"/>
    <property type="match status" value="1"/>
</dbReference>
<dbReference type="PANTHER" id="PTHR43873:SF1">
    <property type="entry name" value="COBYRINATE A,C-DIAMIDE SYNTHASE"/>
    <property type="match status" value="1"/>
</dbReference>
<dbReference type="CDD" id="cd03130">
    <property type="entry name" value="GATase1_CobB"/>
    <property type="match status" value="1"/>
</dbReference>
<dbReference type="Proteomes" id="UP000004662">
    <property type="component" value="Chromosome"/>
</dbReference>
<evidence type="ECO:0000313" key="13">
    <source>
        <dbReference type="Proteomes" id="UP000004662"/>
    </source>
</evidence>
<dbReference type="Pfam" id="PF07685">
    <property type="entry name" value="GATase_3"/>
    <property type="match status" value="1"/>
</dbReference>
<comment type="similarity">
    <text evidence="8">Belongs to the CobB/CbiA family.</text>
</comment>